<sequence length="85" mass="9448">MTLGRHKRYAEILGGFNELLQAGICRLAAKVLIESNSKEIISMLRKKTSVAAEVEGIVHDIHVLKNRLGAYRFSTLDVVVTEVLI</sequence>
<organism evidence="1 2">
    <name type="scientific">Prunus armeniaca</name>
    <name type="common">Apricot</name>
    <name type="synonym">Armeniaca vulgaris</name>
    <dbReference type="NCBI Taxonomy" id="36596"/>
    <lineage>
        <taxon>Eukaryota</taxon>
        <taxon>Viridiplantae</taxon>
        <taxon>Streptophyta</taxon>
        <taxon>Embryophyta</taxon>
        <taxon>Tracheophyta</taxon>
        <taxon>Spermatophyta</taxon>
        <taxon>Magnoliopsida</taxon>
        <taxon>eudicotyledons</taxon>
        <taxon>Gunneridae</taxon>
        <taxon>Pentapetalae</taxon>
        <taxon>rosids</taxon>
        <taxon>fabids</taxon>
        <taxon>Rosales</taxon>
        <taxon>Rosaceae</taxon>
        <taxon>Amygdaloideae</taxon>
        <taxon>Amygdaleae</taxon>
        <taxon>Prunus</taxon>
    </lineage>
</organism>
<proteinExistence type="predicted"/>
<dbReference type="EMBL" id="CAEKDK010000005">
    <property type="protein sequence ID" value="CAB4279975.1"/>
    <property type="molecule type" value="Genomic_DNA"/>
</dbReference>
<evidence type="ECO:0000313" key="2">
    <source>
        <dbReference type="Proteomes" id="UP000507222"/>
    </source>
</evidence>
<accession>A0A6J5UXV1</accession>
<dbReference type="AlphaFoldDB" id="A0A6J5UXV1"/>
<gene>
    <name evidence="1" type="ORF">CURHAP_LOCUS32665</name>
</gene>
<reference evidence="1 2" key="1">
    <citation type="submission" date="2020-05" db="EMBL/GenBank/DDBJ databases">
        <authorList>
            <person name="Campoy J."/>
            <person name="Schneeberger K."/>
            <person name="Spophaly S."/>
        </authorList>
    </citation>
    <scope>NUCLEOTIDE SEQUENCE [LARGE SCALE GENOMIC DNA]</scope>
    <source>
        <strain evidence="1">PruArmRojPasFocal</strain>
    </source>
</reference>
<protein>
    <submittedName>
        <fullName evidence="1">Uncharacterized protein</fullName>
    </submittedName>
</protein>
<dbReference type="Proteomes" id="UP000507222">
    <property type="component" value="Unassembled WGS sequence"/>
</dbReference>
<name>A0A6J5UXV1_PRUAR</name>
<evidence type="ECO:0000313" key="1">
    <source>
        <dbReference type="EMBL" id="CAB4279975.1"/>
    </source>
</evidence>